<dbReference type="PANTHER" id="PTHR32234:SF3">
    <property type="entry name" value="SUPPRESSION OF COPPER SENSITIVITY PROTEIN"/>
    <property type="match status" value="1"/>
</dbReference>
<feature type="domain" description="Cytochrome C biogenesis protein transmembrane" evidence="8">
    <location>
        <begin position="300"/>
        <end position="510"/>
    </location>
</feature>
<feature type="transmembrane region" description="Helical" evidence="6">
    <location>
        <begin position="343"/>
        <end position="363"/>
    </location>
</feature>
<dbReference type="InterPro" id="IPR036249">
    <property type="entry name" value="Thioredoxin-like_sf"/>
</dbReference>
<dbReference type="GO" id="GO:0017004">
    <property type="term" value="P:cytochrome complex assembly"/>
    <property type="evidence" value="ECO:0007669"/>
    <property type="project" value="UniProtKB-KW"/>
</dbReference>
<feature type="chain" id="PRO_5031355508" evidence="7">
    <location>
        <begin position="18"/>
        <end position="689"/>
    </location>
</feature>
<evidence type="ECO:0000256" key="5">
    <source>
        <dbReference type="ARBA" id="ARBA00023136"/>
    </source>
</evidence>
<dbReference type="Gene3D" id="3.40.30.10">
    <property type="entry name" value="Glutaredoxin"/>
    <property type="match status" value="1"/>
</dbReference>
<dbReference type="InterPro" id="IPR028250">
    <property type="entry name" value="DsbDN"/>
</dbReference>
<keyword evidence="7" id="KW-0732">Signal</keyword>
<dbReference type="RefSeq" id="WP_185691442.1">
    <property type="nucleotide sequence ID" value="NZ_JACHVA010000033.1"/>
</dbReference>
<dbReference type="GO" id="GO:0045454">
    <property type="term" value="P:cell redox homeostasis"/>
    <property type="evidence" value="ECO:0007669"/>
    <property type="project" value="TreeGrafter"/>
</dbReference>
<comment type="subcellular location">
    <subcellularLocation>
        <location evidence="1">Membrane</location>
        <topology evidence="1">Multi-pass membrane protein</topology>
    </subcellularLocation>
</comment>
<feature type="transmembrane region" description="Helical" evidence="6">
    <location>
        <begin position="552"/>
        <end position="571"/>
    </location>
</feature>
<feature type="domain" description="Thiol:disulfide interchange protein DsbD N-terminal" evidence="9">
    <location>
        <begin position="32"/>
        <end position="149"/>
    </location>
</feature>
<dbReference type="GO" id="GO:0016020">
    <property type="term" value="C:membrane"/>
    <property type="evidence" value="ECO:0007669"/>
    <property type="project" value="UniProtKB-SubCell"/>
</dbReference>
<evidence type="ECO:0000313" key="10">
    <source>
        <dbReference type="EMBL" id="MBC2600702.1"/>
    </source>
</evidence>
<dbReference type="Pfam" id="PF13899">
    <property type="entry name" value="Thioredoxin_7"/>
    <property type="match status" value="1"/>
</dbReference>
<keyword evidence="5 6" id="KW-0472">Membrane</keyword>
<sequence>MATIFLLSLASTLSLSALTSKEVRDGEVAVQLVTPAETATPGQTIAVGVRFLIDEGWHIYWKNPGDTGLETSIAWALPEGVGSGELHWPYPHVYRNAHLVDFVYSDEVTLYTDVRIPEDWPTGKDFPISAEVDWLMCAEICIPGKGELSFNLPVAETAQTDAVEEEAFETVRAEWPATAETVSAEIRSNAQKIQLIVDGLELEDDGLTDTFFFPIDPIVAPGGDQEWLNESEKLVGNLVRSEYAPNIPDEVSGVLVNPEGWSALDGRKALLIQAAHSDQPPASFAGTTGSAPSGNLAGLLLLAFAGGAILNLMPCVFPVLGLKIMGFVEQAGNEKRKIIGHGLLFALGVLVSFWVLAGALLILRAGGAELGWGFQLQSAPFVFGMAIFLFLFALNLSGVFEIGFGLMSLGNKADRKKGAGGSFLSGILATVVATPCSAPFLATALAGALTLPPFQSFLTFTCIALGLAAPYLLLSLFPALLKKLPKPGAWMETLKEFMAFPLYATVGWLLYVLAGQVDGSNLLHILLSFTLLALAAWIYGRYATPHRKPRTRLLGNAAALLFAGISIAYGYPQKDTLQWIPWSPETVQSLRESDRPVYVDFTARWCATCQVNKAVVFSNQEVLDYIGKQDVALVKADWTNEDPAITRRLTELGKAAVPVNLVYLPGEDSPEVLPETLTPGIVLRALRGE</sequence>
<protein>
    <submittedName>
        <fullName evidence="10">Thioredoxin family protein</fullName>
    </submittedName>
</protein>
<keyword evidence="11" id="KW-1185">Reference proteome</keyword>
<evidence type="ECO:0000313" key="11">
    <source>
        <dbReference type="Proteomes" id="UP000525652"/>
    </source>
</evidence>
<name>A0A7X1AVG8_9BACT</name>
<keyword evidence="2 6" id="KW-0812">Transmembrane</keyword>
<evidence type="ECO:0000259" key="8">
    <source>
        <dbReference type="Pfam" id="PF02683"/>
    </source>
</evidence>
<evidence type="ECO:0000256" key="7">
    <source>
        <dbReference type="SAM" id="SignalP"/>
    </source>
</evidence>
<evidence type="ECO:0000256" key="3">
    <source>
        <dbReference type="ARBA" id="ARBA00022748"/>
    </source>
</evidence>
<comment type="caution">
    <text evidence="10">The sequence shown here is derived from an EMBL/GenBank/DDBJ whole genome shotgun (WGS) entry which is preliminary data.</text>
</comment>
<dbReference type="GO" id="GO:0015035">
    <property type="term" value="F:protein-disulfide reductase activity"/>
    <property type="evidence" value="ECO:0007669"/>
    <property type="project" value="TreeGrafter"/>
</dbReference>
<evidence type="ECO:0000256" key="1">
    <source>
        <dbReference type="ARBA" id="ARBA00004141"/>
    </source>
</evidence>
<reference evidence="10 11" key="1">
    <citation type="submission" date="2020-07" db="EMBL/GenBank/DDBJ databases">
        <authorList>
            <person name="Feng X."/>
        </authorList>
    </citation>
    <scope>NUCLEOTIDE SEQUENCE [LARGE SCALE GENOMIC DNA]</scope>
    <source>
        <strain evidence="10 11">JCM14086</strain>
    </source>
</reference>
<feature type="transmembrane region" description="Helical" evidence="6">
    <location>
        <begin position="522"/>
        <end position="540"/>
    </location>
</feature>
<dbReference type="InterPro" id="IPR035671">
    <property type="entry name" value="DsbD_gamma"/>
</dbReference>
<feature type="transmembrane region" description="Helical" evidence="6">
    <location>
        <begin position="457"/>
        <end position="477"/>
    </location>
</feature>
<keyword evidence="4 6" id="KW-1133">Transmembrane helix</keyword>
<feature type="transmembrane region" description="Helical" evidence="6">
    <location>
        <begin position="383"/>
        <end position="406"/>
    </location>
</feature>
<accession>A0A7X1AVG8</accession>
<dbReference type="PANTHER" id="PTHR32234">
    <property type="entry name" value="THIOL:DISULFIDE INTERCHANGE PROTEIN DSBD"/>
    <property type="match status" value="1"/>
</dbReference>
<dbReference type="Pfam" id="PF02683">
    <property type="entry name" value="DsbD_TM"/>
    <property type="match status" value="1"/>
</dbReference>
<dbReference type="AlphaFoldDB" id="A0A7X1AVG8"/>
<dbReference type="Pfam" id="PF11412">
    <property type="entry name" value="DsbD_N"/>
    <property type="match status" value="1"/>
</dbReference>
<feature type="transmembrane region" description="Helical" evidence="6">
    <location>
        <begin position="427"/>
        <end position="451"/>
    </location>
</feature>
<dbReference type="CDD" id="cd02953">
    <property type="entry name" value="DsbDgamma"/>
    <property type="match status" value="1"/>
</dbReference>
<dbReference type="Proteomes" id="UP000525652">
    <property type="component" value="Unassembled WGS sequence"/>
</dbReference>
<gene>
    <name evidence="10" type="ORF">H5P30_02785</name>
</gene>
<dbReference type="InterPro" id="IPR003834">
    <property type="entry name" value="Cyt_c_assmbl_TM_dom"/>
</dbReference>
<dbReference type="EMBL" id="JACHVA010000033">
    <property type="protein sequence ID" value="MBC2600702.1"/>
    <property type="molecule type" value="Genomic_DNA"/>
</dbReference>
<proteinExistence type="predicted"/>
<organism evidence="10 11">
    <name type="scientific">Puniceicoccus vermicola</name>
    <dbReference type="NCBI Taxonomy" id="388746"/>
    <lineage>
        <taxon>Bacteria</taxon>
        <taxon>Pseudomonadati</taxon>
        <taxon>Verrucomicrobiota</taxon>
        <taxon>Opitutia</taxon>
        <taxon>Puniceicoccales</taxon>
        <taxon>Puniceicoccaceae</taxon>
        <taxon>Puniceicoccus</taxon>
    </lineage>
</organism>
<evidence type="ECO:0000256" key="6">
    <source>
        <dbReference type="SAM" id="Phobius"/>
    </source>
</evidence>
<keyword evidence="3" id="KW-0201">Cytochrome c-type biogenesis</keyword>
<evidence type="ECO:0000256" key="4">
    <source>
        <dbReference type="ARBA" id="ARBA00022989"/>
    </source>
</evidence>
<dbReference type="SUPFAM" id="SSF52833">
    <property type="entry name" value="Thioredoxin-like"/>
    <property type="match status" value="1"/>
</dbReference>
<evidence type="ECO:0000256" key="2">
    <source>
        <dbReference type="ARBA" id="ARBA00022692"/>
    </source>
</evidence>
<evidence type="ECO:0000259" key="9">
    <source>
        <dbReference type="Pfam" id="PF11412"/>
    </source>
</evidence>
<feature type="transmembrane region" description="Helical" evidence="6">
    <location>
        <begin position="497"/>
        <end position="516"/>
    </location>
</feature>
<feature type="transmembrane region" description="Helical" evidence="6">
    <location>
        <begin position="296"/>
        <end position="322"/>
    </location>
</feature>
<feature type="signal peptide" evidence="7">
    <location>
        <begin position="1"/>
        <end position="17"/>
    </location>
</feature>